<dbReference type="EMBL" id="QRLF01000035">
    <property type="protein sequence ID" value="RHI86491.1"/>
    <property type="molecule type" value="Genomic_DNA"/>
</dbReference>
<dbReference type="InterPro" id="IPR024214">
    <property type="entry name" value="DUF3843"/>
</dbReference>
<dbReference type="Pfam" id="PF12954">
    <property type="entry name" value="DUF3843"/>
    <property type="match status" value="1"/>
</dbReference>
<name>A0A415BKK7_PHOVU</name>
<accession>A0A415BKK7</accession>
<reference evidence="1 2" key="1">
    <citation type="submission" date="2018-08" db="EMBL/GenBank/DDBJ databases">
        <title>A genome reference for cultivated species of the human gut microbiota.</title>
        <authorList>
            <person name="Zou Y."/>
            <person name="Xue W."/>
            <person name="Luo G."/>
        </authorList>
    </citation>
    <scope>NUCLEOTIDE SEQUENCE [LARGE SCALE GENOMIC DNA]</scope>
    <source>
        <strain evidence="1 2">AM13-21</strain>
    </source>
</reference>
<dbReference type="AlphaFoldDB" id="A0A415BKK7"/>
<sequence length="393" mass="46415">MQTIKLYIKLYIKDWLAIHPYIQQQATDRYFVDLANRLYSTCTIREIPESIKKKLCLYTAAYFEDVISGLGLWQAFIKKHLELYDTSLPFYTIRPDYIKDEINEEDIRFIIWNTLEKAPYKHPYINPMDRNIEETSHSFFRILDEEYETAPANDTLQDFFMDFKGKENANHKLRWLFGHTYLTEPSVQEYIAQVTETDKFIIPCGPLALFLHEWIDLLTNGETECWEEIEGLYPAIPEISDEMKERNHHTYQLFTQGTNGARIVYLKGYKELHRFLTQVLQWPDDSNHTLPQMKEHKDFIMMVNSEKGILLAKDICKYISDPLNPMYDAATAAQEAFSLLTIPTKCPPDLMEYLINNHYIPDAQFPEFGEKELVQKNADFIARHSLLYYYRGD</sequence>
<dbReference type="Proteomes" id="UP000285777">
    <property type="component" value="Unassembled WGS sequence"/>
</dbReference>
<evidence type="ECO:0000313" key="2">
    <source>
        <dbReference type="Proteomes" id="UP000285777"/>
    </source>
</evidence>
<dbReference type="RefSeq" id="WP_118291753.1">
    <property type="nucleotide sequence ID" value="NZ_QRLF01000035.1"/>
</dbReference>
<proteinExistence type="predicted"/>
<protein>
    <submittedName>
        <fullName evidence="1">DUF3843 family protein</fullName>
    </submittedName>
</protein>
<comment type="caution">
    <text evidence="1">The sequence shown here is derived from an EMBL/GenBank/DDBJ whole genome shotgun (WGS) entry which is preliminary data.</text>
</comment>
<organism evidence="1 2">
    <name type="scientific">Phocaeicola vulgatus</name>
    <name type="common">Bacteroides vulgatus</name>
    <dbReference type="NCBI Taxonomy" id="821"/>
    <lineage>
        <taxon>Bacteria</taxon>
        <taxon>Pseudomonadati</taxon>
        <taxon>Bacteroidota</taxon>
        <taxon>Bacteroidia</taxon>
        <taxon>Bacteroidales</taxon>
        <taxon>Bacteroidaceae</taxon>
        <taxon>Phocaeicola</taxon>
    </lineage>
</organism>
<gene>
    <name evidence="1" type="ORF">DW150_18220</name>
</gene>
<evidence type="ECO:0000313" key="1">
    <source>
        <dbReference type="EMBL" id="RHI86491.1"/>
    </source>
</evidence>